<reference evidence="9 10" key="1">
    <citation type="journal article" date="2018" name="Genome Biol. Evol.">
        <title>Multiple Roots of Fruiting Body Formation in Amoebozoa.</title>
        <authorList>
            <person name="Hillmann F."/>
            <person name="Forbes G."/>
            <person name="Novohradska S."/>
            <person name="Ferling I."/>
            <person name="Riege K."/>
            <person name="Groth M."/>
            <person name="Westermann M."/>
            <person name="Marz M."/>
            <person name="Spaller T."/>
            <person name="Winckler T."/>
            <person name="Schaap P."/>
            <person name="Glockner G."/>
        </authorList>
    </citation>
    <scope>NUCLEOTIDE SEQUENCE [LARGE SCALE GENOMIC DNA]</scope>
    <source>
        <strain evidence="9 10">Jena</strain>
    </source>
</reference>
<dbReference type="PRINTS" id="PR00783">
    <property type="entry name" value="MINTRINSICP"/>
</dbReference>
<proteinExistence type="inferred from homology"/>
<evidence type="ECO:0000256" key="5">
    <source>
        <dbReference type="ARBA" id="ARBA00023136"/>
    </source>
</evidence>
<evidence type="ECO:0000256" key="3">
    <source>
        <dbReference type="ARBA" id="ARBA00022692"/>
    </source>
</evidence>
<keyword evidence="5 8" id="KW-0472">Membrane</keyword>
<evidence type="ECO:0000256" key="7">
    <source>
        <dbReference type="SAM" id="MobiDB-lite"/>
    </source>
</evidence>
<evidence type="ECO:0000256" key="1">
    <source>
        <dbReference type="ARBA" id="ARBA00004141"/>
    </source>
</evidence>
<dbReference type="STRING" id="1890364.A0A2P6MNY6"/>
<protein>
    <submittedName>
        <fullName evidence="9">Aquaporin</fullName>
    </submittedName>
</protein>
<dbReference type="CDD" id="cd00333">
    <property type="entry name" value="MIP"/>
    <property type="match status" value="1"/>
</dbReference>
<dbReference type="Proteomes" id="UP000241769">
    <property type="component" value="Unassembled WGS sequence"/>
</dbReference>
<comment type="similarity">
    <text evidence="2 6">Belongs to the MIP/aquaporin (TC 1.A.8) family.</text>
</comment>
<accession>A0A2P6MNY6</accession>
<dbReference type="GO" id="GO:0015250">
    <property type="term" value="F:water channel activity"/>
    <property type="evidence" value="ECO:0007669"/>
    <property type="project" value="TreeGrafter"/>
</dbReference>
<dbReference type="AlphaFoldDB" id="A0A2P6MNY6"/>
<feature type="transmembrane region" description="Helical" evidence="8">
    <location>
        <begin position="187"/>
        <end position="208"/>
    </location>
</feature>
<dbReference type="InterPro" id="IPR023271">
    <property type="entry name" value="Aquaporin-like"/>
</dbReference>
<feature type="compositionally biased region" description="Basic and acidic residues" evidence="7">
    <location>
        <begin position="339"/>
        <end position="390"/>
    </location>
</feature>
<dbReference type="Gene3D" id="1.20.1080.10">
    <property type="entry name" value="Glycerol uptake facilitator protein"/>
    <property type="match status" value="1"/>
</dbReference>
<comment type="caution">
    <text evidence="9">The sequence shown here is derived from an EMBL/GenBank/DDBJ whole genome shotgun (WGS) entry which is preliminary data.</text>
</comment>
<name>A0A2P6MNY6_9EUKA</name>
<dbReference type="EMBL" id="MDYQ01000613">
    <property type="protein sequence ID" value="PRP73376.1"/>
    <property type="molecule type" value="Genomic_DNA"/>
</dbReference>
<evidence type="ECO:0000256" key="8">
    <source>
        <dbReference type="SAM" id="Phobius"/>
    </source>
</evidence>
<keyword evidence="6" id="KW-0813">Transport</keyword>
<keyword evidence="3 6" id="KW-0812">Transmembrane</keyword>
<gene>
    <name evidence="9" type="ORF">PROFUN_09606</name>
</gene>
<keyword evidence="10" id="KW-1185">Reference proteome</keyword>
<dbReference type="GO" id="GO:0005886">
    <property type="term" value="C:plasma membrane"/>
    <property type="evidence" value="ECO:0007669"/>
    <property type="project" value="TreeGrafter"/>
</dbReference>
<evidence type="ECO:0000313" key="9">
    <source>
        <dbReference type="EMBL" id="PRP73376.1"/>
    </source>
</evidence>
<dbReference type="OrthoDB" id="13694at2759"/>
<dbReference type="InterPro" id="IPR000425">
    <property type="entry name" value="MIP"/>
</dbReference>
<feature type="transmembrane region" description="Helical" evidence="8">
    <location>
        <begin position="233"/>
        <end position="251"/>
    </location>
</feature>
<evidence type="ECO:0000256" key="2">
    <source>
        <dbReference type="ARBA" id="ARBA00006175"/>
    </source>
</evidence>
<dbReference type="InterPro" id="IPR034294">
    <property type="entry name" value="Aquaporin_transptr"/>
</dbReference>
<dbReference type="SUPFAM" id="SSF81338">
    <property type="entry name" value="Aquaporin-like"/>
    <property type="match status" value="1"/>
</dbReference>
<feature type="transmembrane region" description="Helical" evidence="8">
    <location>
        <begin position="137"/>
        <end position="158"/>
    </location>
</feature>
<dbReference type="PANTHER" id="PTHR19139">
    <property type="entry name" value="AQUAPORIN TRANSPORTER"/>
    <property type="match status" value="1"/>
</dbReference>
<dbReference type="NCBIfam" id="TIGR00861">
    <property type="entry name" value="MIP"/>
    <property type="match status" value="1"/>
</dbReference>
<keyword evidence="4 8" id="KW-1133">Transmembrane helix</keyword>
<dbReference type="Pfam" id="PF00230">
    <property type="entry name" value="MIP"/>
    <property type="match status" value="1"/>
</dbReference>
<dbReference type="PANTHER" id="PTHR19139:SF199">
    <property type="entry name" value="MIP17260P"/>
    <property type="match status" value="1"/>
</dbReference>
<comment type="subcellular location">
    <subcellularLocation>
        <location evidence="1">Membrane</location>
        <topology evidence="1">Multi-pass membrane protein</topology>
    </subcellularLocation>
</comment>
<dbReference type="InParanoid" id="A0A2P6MNY6"/>
<evidence type="ECO:0000256" key="6">
    <source>
        <dbReference type="RuleBase" id="RU000477"/>
    </source>
</evidence>
<sequence length="390" mass="42508">MVWSLWMSLKIRSTRGDRLTPTLQLHANDTHVKNMGRKVGSDTEKNAGNVFQIWLRSWKEWRVNHHPKNAFTKVAFRQYLAECLGTALFVYVSTGTVNAFTKVAFRQYLAECLGTALFVYVSTGTVVALGAEGGLPSPAFNVAIALVFGFAIGAMVYATAQVSGGHLNPAVTLPLVLTSNKNAFKGLFYIIAQILGGMLGSAFLRASLPASLWRPALLGATTLQNGITQGQGVFIEAILTFILVFTVFGTVKLDMTPHTMGQLAALAIGLAVLICHMMGASLTGPSINPARSFGPAVVGGHWENQWVYWVGPLTGGLLAGLVYQFLLTPDPNEPTPGNEQKKDEEEGKEGGEEMEEKGEKKENEKKEMKKRDVMKRMEEGEISSDPHRTY</sequence>
<feature type="transmembrane region" description="Helical" evidence="8">
    <location>
        <begin position="306"/>
        <end position="326"/>
    </location>
</feature>
<feature type="region of interest" description="Disordered" evidence="7">
    <location>
        <begin position="329"/>
        <end position="390"/>
    </location>
</feature>
<dbReference type="FunCoup" id="A0A2P6MNY6">
    <property type="interactions" value="31"/>
</dbReference>
<organism evidence="9 10">
    <name type="scientific">Planoprotostelium fungivorum</name>
    <dbReference type="NCBI Taxonomy" id="1890364"/>
    <lineage>
        <taxon>Eukaryota</taxon>
        <taxon>Amoebozoa</taxon>
        <taxon>Evosea</taxon>
        <taxon>Variosea</taxon>
        <taxon>Cavosteliida</taxon>
        <taxon>Cavosteliaceae</taxon>
        <taxon>Planoprotostelium</taxon>
    </lineage>
</organism>
<evidence type="ECO:0000313" key="10">
    <source>
        <dbReference type="Proteomes" id="UP000241769"/>
    </source>
</evidence>
<feature type="transmembrane region" description="Helical" evidence="8">
    <location>
        <begin position="263"/>
        <end position="286"/>
    </location>
</feature>
<evidence type="ECO:0000256" key="4">
    <source>
        <dbReference type="ARBA" id="ARBA00022989"/>
    </source>
</evidence>
<feature type="transmembrane region" description="Helical" evidence="8">
    <location>
        <begin position="108"/>
        <end position="131"/>
    </location>
</feature>